<feature type="compositionally biased region" description="Basic and acidic residues" evidence="1">
    <location>
        <begin position="35"/>
        <end position="45"/>
    </location>
</feature>
<name>A0A938YN30_9ARCH</name>
<comment type="caution">
    <text evidence="2">The sequence shown here is derived from an EMBL/GenBank/DDBJ whole genome shotgun (WGS) entry which is preliminary data.</text>
</comment>
<feature type="compositionally biased region" description="Polar residues" evidence="1">
    <location>
        <begin position="17"/>
        <end position="26"/>
    </location>
</feature>
<organism evidence="2 3">
    <name type="scientific">Candidatus Iainarchaeum sp</name>
    <dbReference type="NCBI Taxonomy" id="3101447"/>
    <lineage>
        <taxon>Archaea</taxon>
        <taxon>Candidatus Iainarchaeota</taxon>
        <taxon>Candidatus Iainarchaeia</taxon>
        <taxon>Candidatus Iainarchaeales</taxon>
        <taxon>Candidatus Iainarchaeaceae</taxon>
        <taxon>Candidatus Iainarchaeum</taxon>
    </lineage>
</organism>
<reference evidence="2" key="1">
    <citation type="submission" date="2021-01" db="EMBL/GenBank/DDBJ databases">
        <title>Active Sulfur Cycling in an Early Earth Analoge.</title>
        <authorList>
            <person name="Hahn C.R."/>
            <person name="Youssef N.H."/>
            <person name="Elshahed M."/>
        </authorList>
    </citation>
    <scope>NUCLEOTIDE SEQUENCE</scope>
    <source>
        <strain evidence="2">Zod_Metabat.1151</strain>
    </source>
</reference>
<evidence type="ECO:0000256" key="1">
    <source>
        <dbReference type="SAM" id="MobiDB-lite"/>
    </source>
</evidence>
<protein>
    <submittedName>
        <fullName evidence="2">Uncharacterized protein</fullName>
    </submittedName>
</protein>
<dbReference type="AlphaFoldDB" id="A0A938YN30"/>
<dbReference type="EMBL" id="JAFGDB010000031">
    <property type="protein sequence ID" value="MBN2067209.1"/>
    <property type="molecule type" value="Genomic_DNA"/>
</dbReference>
<dbReference type="Proteomes" id="UP000809243">
    <property type="component" value="Unassembled WGS sequence"/>
</dbReference>
<evidence type="ECO:0000313" key="2">
    <source>
        <dbReference type="EMBL" id="MBN2067209.1"/>
    </source>
</evidence>
<feature type="region of interest" description="Disordered" evidence="1">
    <location>
        <begin position="1"/>
        <end position="45"/>
    </location>
</feature>
<feature type="compositionally biased region" description="Basic and acidic residues" evidence="1">
    <location>
        <begin position="1"/>
        <end position="10"/>
    </location>
</feature>
<proteinExistence type="predicted"/>
<evidence type="ECO:0000313" key="3">
    <source>
        <dbReference type="Proteomes" id="UP000809243"/>
    </source>
</evidence>
<sequence>MQKHLHEGKGLKVPSNKGKNAKSTLQAKRIGKIQLPRERNAQGHA</sequence>
<gene>
    <name evidence="2" type="ORF">JW744_01950</name>
</gene>
<accession>A0A938YN30</accession>